<evidence type="ECO:0000313" key="3">
    <source>
        <dbReference type="Proteomes" id="UP000809789"/>
    </source>
</evidence>
<feature type="compositionally biased region" description="Polar residues" evidence="1">
    <location>
        <begin position="35"/>
        <end position="56"/>
    </location>
</feature>
<evidence type="ECO:0000313" key="2">
    <source>
        <dbReference type="EMBL" id="KAG8632137.1"/>
    </source>
</evidence>
<feature type="compositionally biased region" description="Basic residues" evidence="1">
    <location>
        <begin position="59"/>
        <end position="74"/>
    </location>
</feature>
<proteinExistence type="predicted"/>
<gene>
    <name evidence="2" type="ORF">KVT40_001277</name>
</gene>
<name>A0A8K0LA98_9PEZI</name>
<keyword evidence="3" id="KW-1185">Reference proteome</keyword>
<dbReference type="OrthoDB" id="3893346at2759"/>
<accession>A0A8K0LA98</accession>
<reference evidence="2" key="1">
    <citation type="submission" date="2021-07" db="EMBL/GenBank/DDBJ databases">
        <title>Elsinoe batatas strain:CRI-CJ2 Genome sequencing and assembly.</title>
        <authorList>
            <person name="Huang L."/>
        </authorList>
    </citation>
    <scope>NUCLEOTIDE SEQUENCE</scope>
    <source>
        <strain evidence="2">CRI-CJ2</strain>
    </source>
</reference>
<evidence type="ECO:0000256" key="1">
    <source>
        <dbReference type="SAM" id="MobiDB-lite"/>
    </source>
</evidence>
<sequence length="274" mass="30268">MASQQPLTSARPSKLNFAHFMKSKVTPEVLKSKRPTQGYQTPSKQSKRSAPTTIETSRSKRRHVAEHKKPRQPPHPRLEQLKEVTGNYLHVVAEQSSSNLNEVLSGLLEQLDDDSIETNDGTRIKAHEHCSAIQDRIAKFTSGLQESRVELVVDRSTGESGVFILGKLMSKLQGLVPAGRARLEKLTKAYAKINAEIATLHKEILQGIGEEADGDAESSTTLVSTQLRQTNKLRQEVNNLSATGVAAIKAQEEYEIKVKDELDKRISNALSDLA</sequence>
<comment type="caution">
    <text evidence="2">The sequence shown here is derived from an EMBL/GenBank/DDBJ whole genome shotgun (WGS) entry which is preliminary data.</text>
</comment>
<feature type="region of interest" description="Disordered" evidence="1">
    <location>
        <begin position="24"/>
        <end position="77"/>
    </location>
</feature>
<organism evidence="2 3">
    <name type="scientific">Elsinoe batatas</name>
    <dbReference type="NCBI Taxonomy" id="2601811"/>
    <lineage>
        <taxon>Eukaryota</taxon>
        <taxon>Fungi</taxon>
        <taxon>Dikarya</taxon>
        <taxon>Ascomycota</taxon>
        <taxon>Pezizomycotina</taxon>
        <taxon>Dothideomycetes</taxon>
        <taxon>Dothideomycetidae</taxon>
        <taxon>Myriangiales</taxon>
        <taxon>Elsinoaceae</taxon>
        <taxon>Elsinoe</taxon>
    </lineage>
</organism>
<protein>
    <submittedName>
        <fullName evidence="2">Uncharacterized protein</fullName>
    </submittedName>
</protein>
<dbReference type="AlphaFoldDB" id="A0A8K0LA98"/>
<dbReference type="Proteomes" id="UP000809789">
    <property type="component" value="Unassembled WGS sequence"/>
</dbReference>
<dbReference type="EMBL" id="JAESVG020000001">
    <property type="protein sequence ID" value="KAG8632137.1"/>
    <property type="molecule type" value="Genomic_DNA"/>
</dbReference>